<evidence type="ECO:0000313" key="2">
    <source>
        <dbReference type="MGI" id="MGI:1922750"/>
    </source>
</evidence>
<dbReference type="AGR" id="MGI:1922750"/>
<accession>Q9D5H1</accession>
<gene>
    <name evidence="2" type="primary">1700010H22Rik</name>
</gene>
<proteinExistence type="evidence at transcript level"/>
<reference evidence="1" key="3">
    <citation type="journal article" date="2000" name="Genome Res.">
        <title>RIKEN integrated sequence analysis (RISA) system--384-format sequencing pipeline with 384 multicapillary sequencer.</title>
        <authorList>
            <person name="Shibata K."/>
            <person name="Itoh M."/>
            <person name="Aizawa K."/>
            <person name="Nagaoka S."/>
            <person name="Sasaki N."/>
            <person name="Carninci P."/>
            <person name="Konno H."/>
            <person name="Akiyama J."/>
            <person name="Nishi K."/>
            <person name="Kitsunai T."/>
            <person name="Tashiro H."/>
            <person name="Itoh M."/>
            <person name="Sumi N."/>
            <person name="Ishii Y."/>
            <person name="Nakamura S."/>
            <person name="Hazama M."/>
            <person name="Nishine T."/>
            <person name="Harada A."/>
            <person name="Yamamoto R."/>
            <person name="Matsumoto H."/>
            <person name="Sakaguchi S."/>
            <person name="Ikegami T."/>
            <person name="Kashiwagi K."/>
            <person name="Fujiwake S."/>
            <person name="Inoue K."/>
            <person name="Togawa Y."/>
            <person name="Izawa M."/>
            <person name="Ohara E."/>
            <person name="Watahiki M."/>
            <person name="Yoneda Y."/>
            <person name="Ishikawa T."/>
            <person name="Ozawa K."/>
            <person name="Tanaka T."/>
            <person name="Matsuura S."/>
            <person name="Kawai J."/>
            <person name="Okazaki Y."/>
            <person name="Muramatsu M."/>
            <person name="Inoue Y."/>
            <person name="Kira A."/>
            <person name="Hayashizaki Y."/>
        </authorList>
    </citation>
    <scope>NUCLEOTIDE SEQUENCE</scope>
    <source>
        <strain evidence="1">C57BL/6J</strain>
        <tissue evidence="1">Testis</tissue>
    </source>
</reference>
<reference evidence="1" key="4">
    <citation type="submission" date="2000-07" db="EMBL/GenBank/DDBJ databases">
        <authorList>
            <person name="Adachi J."/>
            <person name="Aizawa K."/>
            <person name="Akahira S."/>
            <person name="Akimura T."/>
            <person name="Arai A."/>
            <person name="Aono H."/>
            <person name="Arakawa T."/>
            <person name="Bono H."/>
            <person name="Carninci P."/>
            <person name="Fukuda S."/>
            <person name="Fukunishi Y."/>
            <person name="Furuno M."/>
            <person name="Hanagaki T."/>
            <person name="Hara A."/>
            <person name="Hayatsu N."/>
            <person name="Hiramoto K."/>
            <person name="Hiraoka T."/>
            <person name="Hori F."/>
            <person name="Imotani K."/>
            <person name="Ishii Y."/>
            <person name="Itoh M."/>
            <person name="Izawa M."/>
            <person name="Kasukawa T."/>
            <person name="Kato H."/>
            <person name="Kawai J."/>
            <person name="Kojima Y."/>
            <person name="Konno H."/>
            <person name="Kouda M."/>
            <person name="Koya S."/>
            <person name="Kurihara C."/>
            <person name="Matsuyama T."/>
            <person name="Miyazaki A."/>
            <person name="Nishi K."/>
            <person name="Nomura K."/>
            <person name="Numazaki R."/>
            <person name="Ohno M."/>
            <person name="Okazaki Y."/>
            <person name="Okido T."/>
            <person name="Owa C."/>
            <person name="Saito H."/>
            <person name="Saito R."/>
            <person name="Sakai C."/>
            <person name="Sakai K."/>
            <person name="Sano H."/>
            <person name="Sasaki D."/>
            <person name="Shibata K."/>
            <person name="Shibata Y."/>
            <person name="Shinagawa A."/>
            <person name="Shiraki T."/>
            <person name="Sogabe Y."/>
            <person name="Suzuki H."/>
            <person name="Tagami M."/>
            <person name="Tagawa A."/>
            <person name="Takahashi F."/>
            <person name="Tanaka T."/>
            <person name="Tejima Y."/>
            <person name="Toya T."/>
            <person name="Yamamura T."/>
            <person name="Yasunishi A."/>
            <person name="Yoshida K."/>
            <person name="Yoshino M."/>
            <person name="Muramatsu M."/>
            <person name="Hayashizaki Y."/>
        </authorList>
    </citation>
    <scope>NUCLEOTIDE SEQUENCE</scope>
    <source>
        <strain evidence="1">C57BL/6J</strain>
        <tissue evidence="1">Testis</tissue>
    </source>
</reference>
<reference evidence="1" key="5">
    <citation type="journal article" date="2001" name="Nature">
        <title>Functional annotation of a full-length mouse cDNA collection.</title>
        <authorList>
            <consortium name="The RIKEN Genome Exploration Research Group Phase II Team and the FANTOM Consortium"/>
        </authorList>
    </citation>
    <scope>NUCLEOTIDE SEQUENCE</scope>
    <source>
        <strain evidence="1">C57BL/6J</strain>
        <tissue evidence="1">Testis</tissue>
    </source>
</reference>
<dbReference type="MGI" id="MGI:1922750">
    <property type="gene designation" value="1700010H22Rik"/>
</dbReference>
<reference evidence="1" key="7">
    <citation type="journal article" date="2005" name="Science">
        <title>The Transcriptional Landscape of the Mammalian Genome.</title>
        <authorList>
            <consortium name="The FANTOM Consortium"/>
            <consortium name="Riken Genome Exploration Research Group and Genome Science Group (Genome Network Project Core Group)"/>
        </authorList>
    </citation>
    <scope>NUCLEOTIDE SEQUENCE</scope>
    <source>
        <strain evidence="1">C57BL/6J</strain>
        <tissue evidence="1">Testis</tissue>
    </source>
</reference>
<reference evidence="1" key="1">
    <citation type="journal article" date="1999" name="Methods Enzymol.">
        <title>High-efficiency full-length cDNA cloning.</title>
        <authorList>
            <person name="Carninci P."/>
            <person name="Hayashizaki Y."/>
        </authorList>
    </citation>
    <scope>NUCLEOTIDE SEQUENCE</scope>
    <source>
        <strain evidence="1">C57BL/6J</strain>
        <tissue evidence="1">Testis</tissue>
    </source>
</reference>
<reference evidence="1" key="6">
    <citation type="journal article" date="2002" name="Nature">
        <title>Analysis of the mouse transcriptome based on functional annotation of 60,770 full-length cDNAs.</title>
        <authorList>
            <consortium name="The FANTOM Consortium and the RIKEN Genome Exploration Research Group Phase I and II Team"/>
        </authorList>
    </citation>
    <scope>NUCLEOTIDE SEQUENCE</scope>
    <source>
        <strain evidence="1">C57BL/6J</strain>
        <tissue evidence="1">Testis</tissue>
    </source>
</reference>
<name>Q9D5H1_MOUSE</name>
<dbReference type="AlphaFoldDB" id="Q9D5H1"/>
<reference evidence="1" key="2">
    <citation type="journal article" date="2000" name="Genome Res.">
        <title>Normalization and subtraction of cap-trapper-selected cDNAs to prepare full-length cDNA libraries for rapid discovery of new genes.</title>
        <authorList>
            <person name="Carninci P."/>
            <person name="Shibata Y."/>
            <person name="Hayatsu N."/>
            <person name="Sugahara Y."/>
            <person name="Shibata K."/>
            <person name="Itoh M."/>
            <person name="Konno H."/>
            <person name="Okazaki Y."/>
            <person name="Muramatsu M."/>
            <person name="Hayashizaki Y."/>
        </authorList>
    </citation>
    <scope>NUCLEOTIDE SEQUENCE</scope>
    <source>
        <strain evidence="1">C57BL/6J</strain>
        <tissue evidence="1">Testis</tissue>
    </source>
</reference>
<reference evidence="1" key="8">
    <citation type="journal article" date="2005" name="Science">
        <title>Antisense Transcription in the Mammalian Transcriptome.</title>
        <authorList>
            <consortium name="RIKEN Genome Exploration Research Group and Genome Science Group (Genome Network Project Core Group) and the FANTOM Consortium"/>
        </authorList>
    </citation>
    <scope>NUCLEOTIDE SEQUENCE</scope>
    <source>
        <strain evidence="1">C57BL/6J</strain>
        <tissue evidence="1">Testis</tissue>
    </source>
</reference>
<sequence length="116" mass="13874">MFPCPWKEEEWSPFCSSRRKYLRSQHRCGTHSHQFCCACPSSWCKFRAHEVYVLGRHWDPYSSMSVFTNTDQVLMGDSLPSNFFKFFTLQLIKRENLFLPLMLKRLLCKKKIPVVF</sequence>
<protein>
    <submittedName>
        <fullName evidence="1">Uncharacterized protein</fullName>
    </submittedName>
</protein>
<dbReference type="EMBL" id="AK015350">
    <property type="protein sequence ID" value="BAB29809.1"/>
    <property type="molecule type" value="mRNA"/>
</dbReference>
<organism evidence="1">
    <name type="scientific">Mus musculus</name>
    <name type="common">Mouse</name>
    <dbReference type="NCBI Taxonomy" id="10090"/>
    <lineage>
        <taxon>Eukaryota</taxon>
        <taxon>Metazoa</taxon>
        <taxon>Chordata</taxon>
        <taxon>Craniata</taxon>
        <taxon>Vertebrata</taxon>
        <taxon>Euteleostomi</taxon>
        <taxon>Mammalia</taxon>
        <taxon>Eutheria</taxon>
        <taxon>Euarchontoglires</taxon>
        <taxon>Glires</taxon>
        <taxon>Rodentia</taxon>
        <taxon>Myomorpha</taxon>
        <taxon>Muroidea</taxon>
        <taxon>Muridae</taxon>
        <taxon>Murinae</taxon>
        <taxon>Mus</taxon>
        <taxon>Mus</taxon>
    </lineage>
</organism>
<evidence type="ECO:0000313" key="1">
    <source>
        <dbReference type="EMBL" id="BAB29809.1"/>
    </source>
</evidence>